<feature type="domain" description="Dihydrodipicolinate reductase C-terminal" evidence="15">
    <location>
        <begin position="135"/>
        <end position="239"/>
    </location>
</feature>
<feature type="binding site" evidence="13">
    <location>
        <begin position="16"/>
        <end position="21"/>
    </location>
    <ligand>
        <name>NAD(+)</name>
        <dbReference type="ChEBI" id="CHEBI:57540"/>
    </ligand>
</feature>
<dbReference type="InterPro" id="IPR000846">
    <property type="entry name" value="DapB_N"/>
</dbReference>
<feature type="domain" description="Dihydrodipicolinate reductase N-terminal" evidence="14">
    <location>
        <begin position="11"/>
        <end position="121"/>
    </location>
</feature>
<dbReference type="PANTHER" id="PTHR20836:SF0">
    <property type="entry name" value="4-HYDROXY-TETRAHYDRODIPICOLINATE REDUCTASE 1, CHLOROPLASTIC-RELATED"/>
    <property type="match status" value="1"/>
</dbReference>
<dbReference type="GO" id="GO:0009089">
    <property type="term" value="P:lysine biosynthetic process via diaminopimelate"/>
    <property type="evidence" value="ECO:0007669"/>
    <property type="project" value="UniProtKB-UniRule"/>
</dbReference>
<evidence type="ECO:0000256" key="6">
    <source>
        <dbReference type="ARBA" id="ARBA00023002"/>
    </source>
</evidence>
<evidence type="ECO:0000256" key="1">
    <source>
        <dbReference type="ARBA" id="ARBA00006642"/>
    </source>
</evidence>
<dbReference type="Proteomes" id="UP001289135">
    <property type="component" value="Unassembled WGS sequence"/>
</dbReference>
<feature type="binding site" evidence="13">
    <location>
        <begin position="119"/>
        <end position="122"/>
    </location>
    <ligand>
        <name>NAD(+)</name>
        <dbReference type="ChEBI" id="CHEBI:57540"/>
    </ligand>
</feature>
<reference evidence="16" key="1">
    <citation type="submission" date="2023-02" db="EMBL/GenBank/DDBJ databases">
        <title>Host association and intracellularity evolved multiple times independently in the Rickettsiales.</title>
        <authorList>
            <person name="Castelli M."/>
            <person name="Nardi T."/>
            <person name="Gammuto L."/>
            <person name="Bellinzona G."/>
            <person name="Sabaneyeva E."/>
            <person name="Potekhin A."/>
            <person name="Serra V."/>
            <person name="Petroni G."/>
            <person name="Sassera D."/>
        </authorList>
    </citation>
    <scope>NUCLEOTIDE SEQUENCE</scope>
    <source>
        <strain evidence="16">USBL-36I1</strain>
    </source>
</reference>
<keyword evidence="8 13" id="KW-0457">Lysine biosynthesis</keyword>
<feature type="binding site" evidence="13">
    <location>
        <position position="153"/>
    </location>
    <ligand>
        <name>(S)-2,3,4,5-tetrahydrodipicolinate</name>
        <dbReference type="ChEBI" id="CHEBI:16845"/>
    </ligand>
</feature>
<comment type="function">
    <text evidence="13">Catalyzes the conversion of 4-hydroxy-tetrahydrodipicolinate (HTPA) to tetrahydrodipicolinate.</text>
</comment>
<dbReference type="Pfam" id="PF05173">
    <property type="entry name" value="DapB_C"/>
    <property type="match status" value="1"/>
</dbReference>
<comment type="catalytic activity">
    <reaction evidence="12 13">
        <text>(S)-2,3,4,5-tetrahydrodipicolinate + NAD(+) + H2O = (2S,4S)-4-hydroxy-2,3,4,5-tetrahydrodipicolinate + NADH + H(+)</text>
        <dbReference type="Rhea" id="RHEA:35323"/>
        <dbReference type="ChEBI" id="CHEBI:15377"/>
        <dbReference type="ChEBI" id="CHEBI:15378"/>
        <dbReference type="ChEBI" id="CHEBI:16845"/>
        <dbReference type="ChEBI" id="CHEBI:57540"/>
        <dbReference type="ChEBI" id="CHEBI:57945"/>
        <dbReference type="ChEBI" id="CHEBI:67139"/>
        <dbReference type="EC" id="1.17.1.8"/>
    </reaction>
</comment>
<dbReference type="Gene3D" id="3.40.50.720">
    <property type="entry name" value="NAD(P)-binding Rossmann-like Domain"/>
    <property type="match status" value="1"/>
</dbReference>
<dbReference type="GO" id="GO:0019877">
    <property type="term" value="P:diaminopimelate biosynthetic process"/>
    <property type="evidence" value="ECO:0007669"/>
    <property type="project" value="UniProtKB-UniRule"/>
</dbReference>
<dbReference type="GO" id="GO:0050661">
    <property type="term" value="F:NADP binding"/>
    <property type="evidence" value="ECO:0007669"/>
    <property type="project" value="UniProtKB-UniRule"/>
</dbReference>
<dbReference type="RefSeq" id="WP_322498573.1">
    <property type="nucleotide sequence ID" value="NZ_JARGYU010000001.1"/>
</dbReference>
<keyword evidence="17" id="KW-1185">Reference proteome</keyword>
<comment type="similarity">
    <text evidence="1 13">Belongs to the DapB family.</text>
</comment>
<feature type="binding site" evidence="13">
    <location>
        <position position="40"/>
    </location>
    <ligand>
        <name>NADP(+)</name>
        <dbReference type="ChEBI" id="CHEBI:58349"/>
    </ligand>
</feature>
<comment type="pathway">
    <text evidence="9 13">Amino-acid biosynthesis; L-lysine biosynthesis via DAP pathway; (S)-tetrahydrodipicolinate from L-aspartate: step 4/4.</text>
</comment>
<feature type="active site" description="Proton donor" evidence="13">
    <location>
        <position position="156"/>
    </location>
</feature>
<evidence type="ECO:0000256" key="5">
    <source>
        <dbReference type="ARBA" id="ARBA00022915"/>
    </source>
</evidence>
<keyword evidence="4 13" id="KW-0521">NADP</keyword>
<feature type="active site" description="Proton donor/acceptor" evidence="13">
    <location>
        <position position="152"/>
    </location>
</feature>
<evidence type="ECO:0000313" key="17">
    <source>
        <dbReference type="Proteomes" id="UP001289135"/>
    </source>
</evidence>
<name>A0AAE4VL44_9RICK</name>
<evidence type="ECO:0000256" key="3">
    <source>
        <dbReference type="ARBA" id="ARBA00022605"/>
    </source>
</evidence>
<feature type="binding site" evidence="13">
    <location>
        <begin position="94"/>
        <end position="96"/>
    </location>
    <ligand>
        <name>NAD(+)</name>
        <dbReference type="ChEBI" id="CHEBI:57540"/>
    </ligand>
</feature>
<dbReference type="InterPro" id="IPR023940">
    <property type="entry name" value="DHDPR_bac"/>
</dbReference>
<keyword evidence="5 13" id="KW-0220">Diaminopimelate biosynthesis</keyword>
<feature type="binding site" evidence="13">
    <location>
        <position position="39"/>
    </location>
    <ligand>
        <name>NAD(+)</name>
        <dbReference type="ChEBI" id="CHEBI:57540"/>
    </ligand>
</feature>
<evidence type="ECO:0000256" key="7">
    <source>
        <dbReference type="ARBA" id="ARBA00023027"/>
    </source>
</evidence>
<accession>A0AAE4VL44</accession>
<evidence type="ECO:0000256" key="9">
    <source>
        <dbReference type="ARBA" id="ARBA00037922"/>
    </source>
</evidence>
<evidence type="ECO:0000256" key="4">
    <source>
        <dbReference type="ARBA" id="ARBA00022857"/>
    </source>
</evidence>
<evidence type="ECO:0000259" key="14">
    <source>
        <dbReference type="Pfam" id="PF01113"/>
    </source>
</evidence>
<evidence type="ECO:0000256" key="12">
    <source>
        <dbReference type="ARBA" id="ARBA00049396"/>
    </source>
</evidence>
<feature type="binding site" evidence="13">
    <location>
        <begin position="162"/>
        <end position="163"/>
    </location>
    <ligand>
        <name>(S)-2,3,4,5-tetrahydrodipicolinate</name>
        <dbReference type="ChEBI" id="CHEBI:16845"/>
    </ligand>
</feature>
<sequence>MNKKNFYKSYSIGIIGATGKMGKEIISELNINSTYTILDKQIILTLGPSYSSSSKFNIKEVFESNDCIIDFSNKSLLNLILDTVENNPKPLIIGTTGWDPNDFSDKLKRCSNLTPIIIAPNTSIGSFAQKFISLQLASIIGEYSDIDILERHHRNKKDSPSGTALELKRSLEEKLKYNNKNSNKSSNLIPILSCRSGSIVGEHTINFTTDNEMITITHRVFDRKAFVQGVIKSVLWLLCKELYFQNNLSENCIDGVSISATPGLYTIDNVLEL</sequence>
<organism evidence="16 17">
    <name type="scientific">Lyticum sinuosum</name>
    <dbReference type="NCBI Taxonomy" id="1332059"/>
    <lineage>
        <taxon>Bacteria</taxon>
        <taxon>Pseudomonadati</taxon>
        <taxon>Pseudomonadota</taxon>
        <taxon>Alphaproteobacteria</taxon>
        <taxon>Rickettsiales</taxon>
        <taxon>Lyticum</taxon>
    </lineage>
</organism>
<dbReference type="SUPFAM" id="SSF55347">
    <property type="entry name" value="Glyceraldehyde-3-phosphate dehydrogenase-like, C-terminal domain"/>
    <property type="match status" value="1"/>
</dbReference>
<dbReference type="InterPro" id="IPR022664">
    <property type="entry name" value="DapB_N_CS"/>
</dbReference>
<dbReference type="CDD" id="cd02274">
    <property type="entry name" value="DHDPR_N"/>
    <property type="match status" value="1"/>
</dbReference>
<keyword evidence="3 13" id="KW-0028">Amino-acid biosynthesis</keyword>
<comment type="caution">
    <text evidence="13">Was originally thought to be a dihydrodipicolinate reductase (DHDPR), catalyzing the conversion of dihydrodipicolinate to tetrahydrodipicolinate. However, it was shown in E.coli that the substrate of the enzymatic reaction is not dihydrodipicolinate (DHDP) but in fact (2S,4S)-4-hydroxy-2,3,4,5-tetrahydrodipicolinic acid (HTPA), the product released by the DapA-catalyzed reaction.</text>
</comment>
<dbReference type="PANTHER" id="PTHR20836">
    <property type="entry name" value="DIHYDRODIPICOLINATE REDUCTASE"/>
    <property type="match status" value="1"/>
</dbReference>
<proteinExistence type="inferred from homology"/>
<evidence type="ECO:0000256" key="8">
    <source>
        <dbReference type="ARBA" id="ARBA00023154"/>
    </source>
</evidence>
<comment type="subcellular location">
    <subcellularLocation>
        <location evidence="13">Cytoplasm</location>
    </subcellularLocation>
</comment>
<keyword evidence="6 13" id="KW-0560">Oxidoreductase</keyword>
<comment type="caution">
    <text evidence="16">The sequence shown here is derived from an EMBL/GenBank/DDBJ whole genome shotgun (WGS) entry which is preliminary data.</text>
</comment>
<comment type="subunit">
    <text evidence="13">Homotetramer.</text>
</comment>
<dbReference type="GO" id="GO:0016726">
    <property type="term" value="F:oxidoreductase activity, acting on CH or CH2 groups, NAD or NADP as acceptor"/>
    <property type="evidence" value="ECO:0007669"/>
    <property type="project" value="UniProtKB-UniRule"/>
</dbReference>
<dbReference type="EMBL" id="JARGYU010000001">
    <property type="protein sequence ID" value="MDZ5761152.1"/>
    <property type="molecule type" value="Genomic_DNA"/>
</dbReference>
<evidence type="ECO:0000256" key="2">
    <source>
        <dbReference type="ARBA" id="ARBA00022490"/>
    </source>
</evidence>
<dbReference type="AlphaFoldDB" id="A0AAE4VL44"/>
<evidence type="ECO:0000313" key="16">
    <source>
        <dbReference type="EMBL" id="MDZ5761152.1"/>
    </source>
</evidence>
<dbReference type="SUPFAM" id="SSF51735">
    <property type="entry name" value="NAD(P)-binding Rossmann-fold domains"/>
    <property type="match status" value="1"/>
</dbReference>
<evidence type="ECO:0000259" key="15">
    <source>
        <dbReference type="Pfam" id="PF05173"/>
    </source>
</evidence>
<gene>
    <name evidence="13" type="primary">dapB</name>
    <name evidence="16" type="ORF">Lyticum_00319</name>
</gene>
<evidence type="ECO:0000256" key="11">
    <source>
        <dbReference type="ARBA" id="ARBA00049080"/>
    </source>
</evidence>
<dbReference type="Gene3D" id="3.30.360.10">
    <property type="entry name" value="Dihydrodipicolinate Reductase, domain 2"/>
    <property type="match status" value="1"/>
</dbReference>
<dbReference type="InterPro" id="IPR022663">
    <property type="entry name" value="DapB_C"/>
</dbReference>
<dbReference type="EC" id="1.17.1.8" evidence="10 13"/>
<dbReference type="Pfam" id="PF01113">
    <property type="entry name" value="DapB_N"/>
    <property type="match status" value="1"/>
</dbReference>
<comment type="catalytic activity">
    <reaction evidence="11 13">
        <text>(S)-2,3,4,5-tetrahydrodipicolinate + NADP(+) + H2O = (2S,4S)-4-hydroxy-2,3,4,5-tetrahydrodipicolinate + NADPH + H(+)</text>
        <dbReference type="Rhea" id="RHEA:35331"/>
        <dbReference type="ChEBI" id="CHEBI:15377"/>
        <dbReference type="ChEBI" id="CHEBI:15378"/>
        <dbReference type="ChEBI" id="CHEBI:16845"/>
        <dbReference type="ChEBI" id="CHEBI:57783"/>
        <dbReference type="ChEBI" id="CHEBI:58349"/>
        <dbReference type="ChEBI" id="CHEBI:67139"/>
        <dbReference type="EC" id="1.17.1.8"/>
    </reaction>
</comment>
<protein>
    <recommendedName>
        <fullName evidence="10 13">4-hydroxy-tetrahydrodipicolinate reductase</fullName>
        <shortName evidence="13">HTPA reductase</shortName>
        <ecNumber evidence="10 13">1.17.1.8</ecNumber>
    </recommendedName>
</protein>
<dbReference type="GO" id="GO:0005829">
    <property type="term" value="C:cytosol"/>
    <property type="evidence" value="ECO:0007669"/>
    <property type="project" value="TreeGrafter"/>
</dbReference>
<evidence type="ECO:0000256" key="10">
    <source>
        <dbReference type="ARBA" id="ARBA00038983"/>
    </source>
</evidence>
<dbReference type="HAMAP" id="MF_00102">
    <property type="entry name" value="DapB"/>
    <property type="match status" value="1"/>
</dbReference>
<dbReference type="GO" id="GO:0008839">
    <property type="term" value="F:4-hydroxy-tetrahydrodipicolinate reductase"/>
    <property type="evidence" value="ECO:0007669"/>
    <property type="project" value="UniProtKB-UniRule"/>
</dbReference>
<keyword evidence="2 13" id="KW-0963">Cytoplasm</keyword>
<dbReference type="GO" id="GO:0051287">
    <property type="term" value="F:NAD binding"/>
    <property type="evidence" value="ECO:0007669"/>
    <property type="project" value="UniProtKB-UniRule"/>
</dbReference>
<dbReference type="PIRSF" id="PIRSF000161">
    <property type="entry name" value="DHPR"/>
    <property type="match status" value="1"/>
</dbReference>
<dbReference type="NCBIfam" id="TIGR00036">
    <property type="entry name" value="dapB"/>
    <property type="match status" value="1"/>
</dbReference>
<dbReference type="PROSITE" id="PS01298">
    <property type="entry name" value="DAPB"/>
    <property type="match status" value="1"/>
</dbReference>
<keyword evidence="7 13" id="KW-0520">NAD</keyword>
<dbReference type="InterPro" id="IPR036291">
    <property type="entry name" value="NAD(P)-bd_dom_sf"/>
</dbReference>
<evidence type="ECO:0000256" key="13">
    <source>
        <dbReference type="HAMAP-Rule" id="MF_00102"/>
    </source>
</evidence>